<dbReference type="InterPro" id="IPR007387">
    <property type="entry name" value="TRAP_DctQ"/>
</dbReference>
<evidence type="ECO:0000256" key="4">
    <source>
        <dbReference type="ARBA" id="ARBA00022519"/>
    </source>
</evidence>
<comment type="caution">
    <text evidence="11">The sequence shown here is derived from an EMBL/GenBank/DDBJ whole genome shotgun (WGS) entry which is preliminary data.</text>
</comment>
<keyword evidence="6 9" id="KW-1133">Transmembrane helix</keyword>
<evidence type="ECO:0000256" key="7">
    <source>
        <dbReference type="ARBA" id="ARBA00023136"/>
    </source>
</evidence>
<evidence type="ECO:0000256" key="5">
    <source>
        <dbReference type="ARBA" id="ARBA00022692"/>
    </source>
</evidence>
<evidence type="ECO:0000259" key="10">
    <source>
        <dbReference type="Pfam" id="PF04290"/>
    </source>
</evidence>
<accession>A0A6P0CBR2</accession>
<sequence length="165" mass="17842">MTFITAVSRFACVVAALLLAATGVMLTYEVIARYFFIRPTIWAAELSQLCLIWGCLLAMAHLLTLRRHITVNAVTGLLPHAAQKVCTAIALVVVIVFSGIVAFWGYEIFHDSFVRGRTTGSLLNLPVWIAEASVPLGFALLTLQALVELIGLRGSDTTSLGATHE</sequence>
<comment type="subcellular location">
    <subcellularLocation>
        <location evidence="1 9">Cell inner membrane</location>
        <topology evidence="1 9">Multi-pass membrane protein</topology>
    </subcellularLocation>
</comment>
<name>A0A6P0CBR2_9RHOB</name>
<comment type="subunit">
    <text evidence="9">The complex comprises the extracytoplasmic solute receptor protein and the two transmembrane proteins.</text>
</comment>
<feature type="transmembrane region" description="Helical" evidence="9">
    <location>
        <begin position="85"/>
        <end position="106"/>
    </location>
</feature>
<feature type="domain" description="Tripartite ATP-independent periplasmic transporters DctQ component" evidence="10">
    <location>
        <begin position="24"/>
        <end position="151"/>
    </location>
</feature>
<evidence type="ECO:0000313" key="11">
    <source>
        <dbReference type="EMBL" id="NEK23602.1"/>
    </source>
</evidence>
<evidence type="ECO:0000256" key="9">
    <source>
        <dbReference type="RuleBase" id="RU369079"/>
    </source>
</evidence>
<dbReference type="GO" id="GO:0015740">
    <property type="term" value="P:C4-dicarboxylate transport"/>
    <property type="evidence" value="ECO:0007669"/>
    <property type="project" value="TreeGrafter"/>
</dbReference>
<dbReference type="Proteomes" id="UP000468591">
    <property type="component" value="Unassembled WGS sequence"/>
</dbReference>
<dbReference type="PANTHER" id="PTHR35011">
    <property type="entry name" value="2,3-DIKETO-L-GULONATE TRAP TRANSPORTER SMALL PERMEASE PROTEIN YIAM"/>
    <property type="match status" value="1"/>
</dbReference>
<organism evidence="11 12">
    <name type="scientific">Sulfitobacter sediminilitoris</name>
    <dbReference type="NCBI Taxonomy" id="2698830"/>
    <lineage>
        <taxon>Bacteria</taxon>
        <taxon>Pseudomonadati</taxon>
        <taxon>Pseudomonadota</taxon>
        <taxon>Alphaproteobacteria</taxon>
        <taxon>Rhodobacterales</taxon>
        <taxon>Roseobacteraceae</taxon>
        <taxon>Sulfitobacter</taxon>
    </lineage>
</organism>
<evidence type="ECO:0000256" key="6">
    <source>
        <dbReference type="ARBA" id="ARBA00022989"/>
    </source>
</evidence>
<keyword evidence="3" id="KW-1003">Cell membrane</keyword>
<feature type="transmembrane region" description="Helical" evidence="9">
    <location>
        <begin position="42"/>
        <end position="64"/>
    </location>
</feature>
<reference evidence="11 12" key="1">
    <citation type="submission" date="2020-01" db="EMBL/GenBank/DDBJ databases">
        <title>Sulfitobacter sediminilitoris sp. nov., isolated from a tidal flat.</title>
        <authorList>
            <person name="Park S."/>
            <person name="Yoon J.-H."/>
        </authorList>
    </citation>
    <scope>NUCLEOTIDE SEQUENCE [LARGE SCALE GENOMIC DNA]</scope>
    <source>
        <strain evidence="11 12">JBTF-M27</strain>
    </source>
</reference>
<evidence type="ECO:0000256" key="1">
    <source>
        <dbReference type="ARBA" id="ARBA00004429"/>
    </source>
</evidence>
<keyword evidence="7 9" id="KW-0472">Membrane</keyword>
<keyword evidence="12" id="KW-1185">Reference proteome</keyword>
<dbReference type="PANTHER" id="PTHR35011:SF10">
    <property type="entry name" value="TRAP TRANSPORTER SMALL PERMEASE PROTEIN"/>
    <property type="match status" value="1"/>
</dbReference>
<evidence type="ECO:0000256" key="2">
    <source>
        <dbReference type="ARBA" id="ARBA00022448"/>
    </source>
</evidence>
<dbReference type="GO" id="GO:0005886">
    <property type="term" value="C:plasma membrane"/>
    <property type="evidence" value="ECO:0007669"/>
    <property type="project" value="UniProtKB-SubCell"/>
</dbReference>
<evidence type="ECO:0000313" key="12">
    <source>
        <dbReference type="Proteomes" id="UP000468591"/>
    </source>
</evidence>
<dbReference type="GO" id="GO:0022857">
    <property type="term" value="F:transmembrane transporter activity"/>
    <property type="evidence" value="ECO:0007669"/>
    <property type="project" value="UniProtKB-UniRule"/>
</dbReference>
<evidence type="ECO:0000256" key="8">
    <source>
        <dbReference type="ARBA" id="ARBA00038436"/>
    </source>
</evidence>
<dbReference type="AlphaFoldDB" id="A0A6P0CBR2"/>
<gene>
    <name evidence="11" type="ORF">GV827_14465</name>
</gene>
<comment type="caution">
    <text evidence="9">Lacks conserved residue(s) required for the propagation of feature annotation.</text>
</comment>
<protein>
    <recommendedName>
        <fullName evidence="9">TRAP transporter small permease protein</fullName>
    </recommendedName>
</protein>
<feature type="transmembrane region" description="Helical" evidence="9">
    <location>
        <begin position="126"/>
        <end position="147"/>
    </location>
</feature>
<keyword evidence="2 9" id="KW-0813">Transport</keyword>
<keyword evidence="5 9" id="KW-0812">Transmembrane</keyword>
<keyword evidence="4 9" id="KW-0997">Cell inner membrane</keyword>
<dbReference type="EMBL" id="JAABNT010000009">
    <property type="protein sequence ID" value="NEK23602.1"/>
    <property type="molecule type" value="Genomic_DNA"/>
</dbReference>
<evidence type="ECO:0000256" key="3">
    <source>
        <dbReference type="ARBA" id="ARBA00022475"/>
    </source>
</evidence>
<dbReference type="Pfam" id="PF04290">
    <property type="entry name" value="DctQ"/>
    <property type="match status" value="1"/>
</dbReference>
<dbReference type="InterPro" id="IPR055348">
    <property type="entry name" value="DctQ"/>
</dbReference>
<comment type="similarity">
    <text evidence="8 9">Belongs to the TRAP transporter small permease family.</text>
</comment>
<dbReference type="RefSeq" id="WP_164354528.1">
    <property type="nucleotide sequence ID" value="NZ_JAABNT010000009.1"/>
</dbReference>
<proteinExistence type="inferred from homology"/>
<comment type="function">
    <text evidence="9">Part of the tripartite ATP-independent periplasmic (TRAP) transport system.</text>
</comment>